<organism evidence="2">
    <name type="scientific">Culex pipiens</name>
    <name type="common">House mosquito</name>
    <dbReference type="NCBI Taxonomy" id="7175"/>
    <lineage>
        <taxon>Eukaryota</taxon>
        <taxon>Metazoa</taxon>
        <taxon>Ecdysozoa</taxon>
        <taxon>Arthropoda</taxon>
        <taxon>Hexapoda</taxon>
        <taxon>Insecta</taxon>
        <taxon>Pterygota</taxon>
        <taxon>Neoptera</taxon>
        <taxon>Endopterygota</taxon>
        <taxon>Diptera</taxon>
        <taxon>Nematocera</taxon>
        <taxon>Culicoidea</taxon>
        <taxon>Culicidae</taxon>
        <taxon>Culicinae</taxon>
        <taxon>Culicini</taxon>
        <taxon>Culex</taxon>
        <taxon>Culex</taxon>
    </lineage>
</organism>
<sequence>MLRQYVEPVDHEGQAQAHDSGSHCAGEGRHVDFAGRGEGCFCERLAGSNGDALGVERGGQFRRVRPGLQGPRAWSGLYCGERQQDKDGHRKLGHDVEDLVDGREEWRRRFGTFHEQAAKVGPGKCTDATDDTCRPPGVHFRRAVDRRQHARNVLVGSHDQDLGPGAERNQVGDIRQQVVLRSELLQVERVDHHGVTGQEPAAVRSQVEPGHPRQEHLPRPHAVGPVGPLEHHQRVSVRFGRVRQPRQAVGLPQSEGADLRADWPRGQGSGLRLVQPAVHPVRRIGQLSARLQEQNRHWRREVRIVWVGITQVKQKEHFGIYHK</sequence>
<accession>A0A8D8BAW0</accession>
<dbReference type="EMBL" id="HBUE01060178">
    <property type="protein sequence ID" value="CAG6468261.1"/>
    <property type="molecule type" value="Transcribed_RNA"/>
</dbReference>
<name>A0A8D8BAW0_CULPI</name>
<feature type="region of interest" description="Disordered" evidence="1">
    <location>
        <begin position="1"/>
        <end position="23"/>
    </location>
</feature>
<reference evidence="2" key="1">
    <citation type="submission" date="2021-05" db="EMBL/GenBank/DDBJ databases">
        <authorList>
            <person name="Alioto T."/>
            <person name="Alioto T."/>
            <person name="Gomez Garrido J."/>
        </authorList>
    </citation>
    <scope>NUCLEOTIDE SEQUENCE</scope>
</reference>
<evidence type="ECO:0000256" key="1">
    <source>
        <dbReference type="SAM" id="MobiDB-lite"/>
    </source>
</evidence>
<feature type="region of interest" description="Disordered" evidence="1">
    <location>
        <begin position="192"/>
        <end position="228"/>
    </location>
</feature>
<proteinExistence type="predicted"/>
<protein>
    <submittedName>
        <fullName evidence="2">(northern house mosquito) hypothetical protein</fullName>
    </submittedName>
</protein>
<dbReference type="AlphaFoldDB" id="A0A8D8BAW0"/>
<evidence type="ECO:0000313" key="2">
    <source>
        <dbReference type="EMBL" id="CAG6468261.1"/>
    </source>
</evidence>